<keyword evidence="10" id="KW-1185">Reference proteome</keyword>
<keyword evidence="4 7" id="KW-0812">Transmembrane</keyword>
<feature type="transmembrane region" description="Helical" evidence="7">
    <location>
        <begin position="258"/>
        <end position="278"/>
    </location>
</feature>
<dbReference type="InterPro" id="IPR036259">
    <property type="entry name" value="MFS_trans_sf"/>
</dbReference>
<dbReference type="Pfam" id="PF07690">
    <property type="entry name" value="MFS_1"/>
    <property type="match status" value="1"/>
</dbReference>
<dbReference type="Gene3D" id="1.20.1250.20">
    <property type="entry name" value="MFS general substrate transporter like domains"/>
    <property type="match status" value="1"/>
</dbReference>
<dbReference type="InterPro" id="IPR011701">
    <property type="entry name" value="MFS"/>
</dbReference>
<evidence type="ECO:0000313" key="9">
    <source>
        <dbReference type="EMBL" id="OMD46920.1"/>
    </source>
</evidence>
<evidence type="ECO:0000313" key="10">
    <source>
        <dbReference type="Proteomes" id="UP000187412"/>
    </source>
</evidence>
<keyword evidence="6 7" id="KW-0472">Membrane</keyword>
<sequence length="400" mass="42759">MEGNLVLGNKVVRTIIASRVLLQLGVWVRNFAILLYVTEITGNDPFYVSLISVAEFAPIFLFALIGGTFADRWRPKKTMILSDGLSALSVFAVLLVVLTGSWRALLLATFVSAVLSQFSQPSAMKLFKQHVPEEQLQGVMAVFQSLTAFFMVIGPMIGAFIYEHYGIETSLTIMGVMFIGSALILGLLPKDVPDEAAGERKGIATEIIAGLHYVHSSAILRNLGISFAFAGLGAGLIQPLGVFVMIENLGKDSSFLQWMMVVNGAAMLLGGTLVIGIGKKVKPQILLAAGLLMSAAGTIGMGSAHNVLLAILLQALTGFFYPCVHIGINTLILQNTETAYMGRVGGIMGPMFMGFMVIGMSMAGYLKGTFSLFAVFTGSGVLLLMGTLILLPLLRIRKLA</sequence>
<dbReference type="CDD" id="cd06173">
    <property type="entry name" value="MFS_MefA_like"/>
    <property type="match status" value="1"/>
</dbReference>
<evidence type="ECO:0000256" key="3">
    <source>
        <dbReference type="ARBA" id="ARBA00022475"/>
    </source>
</evidence>
<feature type="domain" description="Major facilitator superfamily (MFS) profile" evidence="8">
    <location>
        <begin position="11"/>
        <end position="395"/>
    </location>
</feature>
<dbReference type="EMBL" id="MPTB01000018">
    <property type="protein sequence ID" value="OMD46920.1"/>
    <property type="molecule type" value="Genomic_DNA"/>
</dbReference>
<feature type="transmembrane region" description="Helical" evidence="7">
    <location>
        <begin position="223"/>
        <end position="246"/>
    </location>
</feature>
<comment type="caution">
    <text evidence="9">The sequence shown here is derived from an EMBL/GenBank/DDBJ whole genome shotgun (WGS) entry which is preliminary data.</text>
</comment>
<evidence type="ECO:0000256" key="2">
    <source>
        <dbReference type="ARBA" id="ARBA00022448"/>
    </source>
</evidence>
<dbReference type="Proteomes" id="UP000187412">
    <property type="component" value="Unassembled WGS sequence"/>
</dbReference>
<dbReference type="PANTHER" id="PTHR43266">
    <property type="entry name" value="MACROLIDE-EFFLUX PROTEIN"/>
    <property type="match status" value="1"/>
</dbReference>
<feature type="transmembrane region" description="Helical" evidence="7">
    <location>
        <begin position="20"/>
        <end position="40"/>
    </location>
</feature>
<feature type="transmembrane region" description="Helical" evidence="7">
    <location>
        <begin position="46"/>
        <end position="67"/>
    </location>
</feature>
<feature type="transmembrane region" description="Helical" evidence="7">
    <location>
        <begin position="139"/>
        <end position="161"/>
    </location>
</feature>
<evidence type="ECO:0000256" key="1">
    <source>
        <dbReference type="ARBA" id="ARBA00004651"/>
    </source>
</evidence>
<evidence type="ECO:0000259" key="8">
    <source>
        <dbReference type="PROSITE" id="PS50850"/>
    </source>
</evidence>
<evidence type="ECO:0000256" key="6">
    <source>
        <dbReference type="ARBA" id="ARBA00023136"/>
    </source>
</evidence>
<dbReference type="PROSITE" id="PS50850">
    <property type="entry name" value="MFS"/>
    <property type="match status" value="1"/>
</dbReference>
<dbReference type="SUPFAM" id="SSF103473">
    <property type="entry name" value="MFS general substrate transporter"/>
    <property type="match status" value="1"/>
</dbReference>
<feature type="transmembrane region" description="Helical" evidence="7">
    <location>
        <begin position="167"/>
        <end position="188"/>
    </location>
</feature>
<protein>
    <submittedName>
        <fullName evidence="9">MFS transporter</fullName>
    </submittedName>
</protein>
<feature type="transmembrane region" description="Helical" evidence="7">
    <location>
        <begin position="344"/>
        <end position="366"/>
    </location>
</feature>
<accession>A0ABX3HCU8</accession>
<evidence type="ECO:0000256" key="5">
    <source>
        <dbReference type="ARBA" id="ARBA00022989"/>
    </source>
</evidence>
<comment type="subcellular location">
    <subcellularLocation>
        <location evidence="1">Cell membrane</location>
        <topology evidence="1">Multi-pass membrane protein</topology>
    </subcellularLocation>
</comment>
<keyword evidence="2" id="KW-0813">Transport</keyword>
<evidence type="ECO:0000256" key="7">
    <source>
        <dbReference type="SAM" id="Phobius"/>
    </source>
</evidence>
<feature type="transmembrane region" description="Helical" evidence="7">
    <location>
        <begin position="311"/>
        <end position="332"/>
    </location>
</feature>
<feature type="transmembrane region" description="Helical" evidence="7">
    <location>
        <begin position="372"/>
        <end position="394"/>
    </location>
</feature>
<keyword evidence="3" id="KW-1003">Cell membrane</keyword>
<proteinExistence type="predicted"/>
<feature type="transmembrane region" description="Helical" evidence="7">
    <location>
        <begin position="79"/>
        <end position="98"/>
    </location>
</feature>
<organism evidence="9 10">
    <name type="scientific">Paenibacillus borealis</name>
    <dbReference type="NCBI Taxonomy" id="160799"/>
    <lineage>
        <taxon>Bacteria</taxon>
        <taxon>Bacillati</taxon>
        <taxon>Bacillota</taxon>
        <taxon>Bacilli</taxon>
        <taxon>Bacillales</taxon>
        <taxon>Paenibacillaceae</taxon>
        <taxon>Paenibacillus</taxon>
    </lineage>
</organism>
<evidence type="ECO:0000256" key="4">
    <source>
        <dbReference type="ARBA" id="ARBA00022692"/>
    </source>
</evidence>
<dbReference type="PANTHER" id="PTHR43266:SF8">
    <property type="entry name" value="MACROLIDE-EFFLUX PROTEIN"/>
    <property type="match status" value="1"/>
</dbReference>
<gene>
    <name evidence="9" type="ORF">BSK56_15485</name>
</gene>
<reference evidence="9 10" key="1">
    <citation type="submission" date="2016-10" db="EMBL/GenBank/DDBJ databases">
        <title>Paenibacillus species isolates.</title>
        <authorList>
            <person name="Beno S.M."/>
        </authorList>
    </citation>
    <scope>NUCLEOTIDE SEQUENCE [LARGE SCALE GENOMIC DNA]</scope>
    <source>
        <strain evidence="9 10">FSL H7-0744</strain>
    </source>
</reference>
<feature type="transmembrane region" description="Helical" evidence="7">
    <location>
        <begin position="285"/>
        <end position="305"/>
    </location>
</feature>
<name>A0ABX3HCU8_PAEBO</name>
<keyword evidence="5 7" id="KW-1133">Transmembrane helix</keyword>
<dbReference type="InterPro" id="IPR020846">
    <property type="entry name" value="MFS_dom"/>
</dbReference>